<dbReference type="InterPro" id="IPR029058">
    <property type="entry name" value="AB_hydrolase_fold"/>
</dbReference>
<protein>
    <recommendedName>
        <fullName evidence="2">Alpha/beta hydrolase fold-3 domain-containing protein</fullName>
    </recommendedName>
</protein>
<dbReference type="InterPro" id="IPR013094">
    <property type="entry name" value="AB_hydrolase_3"/>
</dbReference>
<dbReference type="AlphaFoldDB" id="A0ABD3B5S7"/>
<evidence type="ECO:0000313" key="3">
    <source>
        <dbReference type="EMBL" id="KAL3538889.1"/>
    </source>
</evidence>
<organism evidence="3 4">
    <name type="scientific">Cinchona calisaya</name>
    <dbReference type="NCBI Taxonomy" id="153742"/>
    <lineage>
        <taxon>Eukaryota</taxon>
        <taxon>Viridiplantae</taxon>
        <taxon>Streptophyta</taxon>
        <taxon>Embryophyta</taxon>
        <taxon>Tracheophyta</taxon>
        <taxon>Spermatophyta</taxon>
        <taxon>Magnoliopsida</taxon>
        <taxon>eudicotyledons</taxon>
        <taxon>Gunneridae</taxon>
        <taxon>Pentapetalae</taxon>
        <taxon>asterids</taxon>
        <taxon>lamiids</taxon>
        <taxon>Gentianales</taxon>
        <taxon>Rubiaceae</taxon>
        <taxon>Cinchonoideae</taxon>
        <taxon>Cinchoneae</taxon>
        <taxon>Cinchona</taxon>
    </lineage>
</organism>
<evidence type="ECO:0000259" key="2">
    <source>
        <dbReference type="Pfam" id="PF07859"/>
    </source>
</evidence>
<reference evidence="3 4" key="1">
    <citation type="submission" date="2024-11" db="EMBL/GenBank/DDBJ databases">
        <title>A near-complete genome assembly of Cinchona calisaya.</title>
        <authorList>
            <person name="Lian D.C."/>
            <person name="Zhao X.W."/>
            <person name="Wei L."/>
        </authorList>
    </citation>
    <scope>NUCLEOTIDE SEQUENCE [LARGE SCALE GENOMIC DNA]</scope>
    <source>
        <tissue evidence="3">Nenye</tissue>
    </source>
</reference>
<dbReference type="SUPFAM" id="SSF53474">
    <property type="entry name" value="alpha/beta-Hydrolases"/>
    <property type="match status" value="1"/>
</dbReference>
<dbReference type="Gene3D" id="3.40.50.1820">
    <property type="entry name" value="alpha/beta hydrolase"/>
    <property type="match status" value="1"/>
</dbReference>
<proteinExistence type="inferred from homology"/>
<comment type="similarity">
    <text evidence="1">Belongs to the 'GDXG' lipolytic enzyme family.</text>
</comment>
<gene>
    <name evidence="3" type="ORF">ACH5RR_002255</name>
</gene>
<accession>A0ABD3B5S7</accession>
<evidence type="ECO:0000313" key="4">
    <source>
        <dbReference type="Proteomes" id="UP001630127"/>
    </source>
</evidence>
<dbReference type="PANTHER" id="PTHR23024:SF257">
    <property type="entry name" value="ALPHA_BETA HYDROLASE FOLD-3 DOMAIN-CONTAINING PROTEIN"/>
    <property type="match status" value="1"/>
</dbReference>
<dbReference type="EMBL" id="JBJUIK010000001">
    <property type="protein sequence ID" value="KAL3538889.1"/>
    <property type="molecule type" value="Genomic_DNA"/>
</dbReference>
<dbReference type="Pfam" id="PF07859">
    <property type="entry name" value="Abhydrolase_3"/>
    <property type="match status" value="1"/>
</dbReference>
<sequence>MDSSTNTSQIEFEFLPFFRSYKDGRVERYFGTDVVPASIEESHIGVSSKDVVLVPENNISARLYIPATLNHTQKLPLLIYFHGGAYCFGSPFCATYHNHLTSLVAEANIVAISVDYRLAPEHPLPAAFQDSWDALKWAASYSDGNGPDNWLNKYADFQRVFVAGDSSGSTLAHAVAVKAGEEDLGGLKLLGLCAIHPDFASKVGDLSPTSAWNFACPDTAGWDDPRINPAVDSRLSRLVCEMVLVCVAENDEMKERGWFYYDALKKSGWKGKIEIMETPGERHVFHLFNPACENAVRLLQKLASFINDQSYE</sequence>
<keyword evidence="4" id="KW-1185">Reference proteome</keyword>
<dbReference type="Proteomes" id="UP001630127">
    <property type="component" value="Unassembled WGS sequence"/>
</dbReference>
<dbReference type="PANTHER" id="PTHR23024">
    <property type="entry name" value="ARYLACETAMIDE DEACETYLASE"/>
    <property type="match status" value="1"/>
</dbReference>
<feature type="domain" description="Alpha/beta hydrolase fold-3" evidence="2">
    <location>
        <begin position="78"/>
        <end position="286"/>
    </location>
</feature>
<comment type="caution">
    <text evidence="3">The sequence shown here is derived from an EMBL/GenBank/DDBJ whole genome shotgun (WGS) entry which is preliminary data.</text>
</comment>
<dbReference type="InterPro" id="IPR050466">
    <property type="entry name" value="Carboxylest/Gibb_receptor"/>
</dbReference>
<evidence type="ECO:0000256" key="1">
    <source>
        <dbReference type="ARBA" id="ARBA00010515"/>
    </source>
</evidence>
<name>A0ABD3B5S7_9GENT</name>